<reference evidence="4" key="1">
    <citation type="journal article" date="2014" name="Int. J. Syst. Evol. Microbiol.">
        <title>Complete genome sequence of Corynebacterium casei LMG S-19264T (=DSM 44701T), isolated from a smear-ripened cheese.</title>
        <authorList>
            <consortium name="US DOE Joint Genome Institute (JGI-PGF)"/>
            <person name="Walter F."/>
            <person name="Albersmeier A."/>
            <person name="Kalinowski J."/>
            <person name="Ruckert C."/>
        </authorList>
    </citation>
    <scope>NUCLEOTIDE SEQUENCE</scope>
    <source>
        <strain evidence="4">CGMCC 4.7430</strain>
    </source>
</reference>
<dbReference type="GO" id="GO:0032259">
    <property type="term" value="P:methylation"/>
    <property type="evidence" value="ECO:0007669"/>
    <property type="project" value="UniProtKB-KW"/>
</dbReference>
<keyword evidence="5" id="KW-1185">Reference proteome</keyword>
<gene>
    <name evidence="4" type="ORF">GCM10012278_14460</name>
</gene>
<comment type="caution">
    <text evidence="4">The sequence shown here is derived from an EMBL/GenBank/DDBJ whole genome shotgun (WGS) entry which is preliminary data.</text>
</comment>
<dbReference type="PANTHER" id="PTHR43861:SF1">
    <property type="entry name" value="TRANS-ACONITATE 2-METHYLTRANSFERASE"/>
    <property type="match status" value="1"/>
</dbReference>
<dbReference type="Pfam" id="PF13649">
    <property type="entry name" value="Methyltransf_25"/>
    <property type="match status" value="1"/>
</dbReference>
<protein>
    <submittedName>
        <fullName evidence="4">Methyltransferase</fullName>
    </submittedName>
</protein>
<evidence type="ECO:0000313" key="5">
    <source>
        <dbReference type="Proteomes" id="UP000660745"/>
    </source>
</evidence>
<evidence type="ECO:0000259" key="3">
    <source>
        <dbReference type="Pfam" id="PF13649"/>
    </source>
</evidence>
<name>A0A918A0V1_9ACTN</name>
<dbReference type="AlphaFoldDB" id="A0A918A0V1"/>
<dbReference type="CDD" id="cd02440">
    <property type="entry name" value="AdoMet_MTases"/>
    <property type="match status" value="1"/>
</dbReference>
<evidence type="ECO:0000256" key="2">
    <source>
        <dbReference type="ARBA" id="ARBA00022679"/>
    </source>
</evidence>
<dbReference type="RefSeq" id="WP_189137683.1">
    <property type="nucleotide sequence ID" value="NZ_BMNK01000002.1"/>
</dbReference>
<dbReference type="Proteomes" id="UP000660745">
    <property type="component" value="Unassembled WGS sequence"/>
</dbReference>
<sequence length="224" mass="24118">MREPDFVRTTRDSYDAVAGRYAECFSATLETEPLQRAMLDAFAALVRGGGPVADVGCGPGHVTGHLHGLGVDAFGVDLSPEMIALARQAHPELRFEVGTMAALEVRDGGLGGVLSRYSIIHTPPERLPEIVAEFARVLAPGGHLLLSFAGHDEPAELAEAYDHLVALAYRWSPDRVADLLREHGLQEVARLVYAPELDVRRGFPAVDLLARRLPEPSDVGGQVA</sequence>
<dbReference type="SUPFAM" id="SSF53335">
    <property type="entry name" value="S-adenosyl-L-methionine-dependent methyltransferases"/>
    <property type="match status" value="1"/>
</dbReference>
<reference evidence="4" key="2">
    <citation type="submission" date="2020-09" db="EMBL/GenBank/DDBJ databases">
        <authorList>
            <person name="Sun Q."/>
            <person name="Zhou Y."/>
        </authorList>
    </citation>
    <scope>NUCLEOTIDE SEQUENCE</scope>
    <source>
        <strain evidence="4">CGMCC 4.7430</strain>
    </source>
</reference>
<keyword evidence="1 4" id="KW-0489">Methyltransferase</keyword>
<keyword evidence="2" id="KW-0808">Transferase</keyword>
<feature type="domain" description="Methyltransferase" evidence="3">
    <location>
        <begin position="52"/>
        <end position="142"/>
    </location>
</feature>
<dbReference type="InterPro" id="IPR041698">
    <property type="entry name" value="Methyltransf_25"/>
</dbReference>
<accession>A0A918A0V1</accession>
<dbReference type="GO" id="GO:0008168">
    <property type="term" value="F:methyltransferase activity"/>
    <property type="evidence" value="ECO:0007669"/>
    <property type="project" value="UniProtKB-KW"/>
</dbReference>
<proteinExistence type="predicted"/>
<evidence type="ECO:0000256" key="1">
    <source>
        <dbReference type="ARBA" id="ARBA00022603"/>
    </source>
</evidence>
<dbReference type="EMBL" id="BMNK01000002">
    <property type="protein sequence ID" value="GGP03398.1"/>
    <property type="molecule type" value="Genomic_DNA"/>
</dbReference>
<dbReference type="PANTHER" id="PTHR43861">
    <property type="entry name" value="TRANS-ACONITATE 2-METHYLTRANSFERASE-RELATED"/>
    <property type="match status" value="1"/>
</dbReference>
<dbReference type="Gene3D" id="3.40.50.150">
    <property type="entry name" value="Vaccinia Virus protein VP39"/>
    <property type="match status" value="1"/>
</dbReference>
<organism evidence="4 5">
    <name type="scientific">Nonomuraea glycinis</name>
    <dbReference type="NCBI Taxonomy" id="2047744"/>
    <lineage>
        <taxon>Bacteria</taxon>
        <taxon>Bacillati</taxon>
        <taxon>Actinomycetota</taxon>
        <taxon>Actinomycetes</taxon>
        <taxon>Streptosporangiales</taxon>
        <taxon>Streptosporangiaceae</taxon>
        <taxon>Nonomuraea</taxon>
    </lineage>
</organism>
<evidence type="ECO:0000313" key="4">
    <source>
        <dbReference type="EMBL" id="GGP03398.1"/>
    </source>
</evidence>
<dbReference type="InterPro" id="IPR029063">
    <property type="entry name" value="SAM-dependent_MTases_sf"/>
</dbReference>